<comment type="caution">
    <text evidence="1">The sequence shown here is derived from an EMBL/GenBank/DDBJ whole genome shotgun (WGS) entry which is preliminary data.</text>
</comment>
<dbReference type="RefSeq" id="WP_027621440.1">
    <property type="nucleotide sequence ID" value="NZ_BAVR01000019.1"/>
</dbReference>
<dbReference type="Proteomes" id="UP000019109">
    <property type="component" value="Unassembled WGS sequence"/>
</dbReference>
<dbReference type="EMBL" id="BAVR01000019">
    <property type="protein sequence ID" value="GAE88493.1"/>
    <property type="molecule type" value="Genomic_DNA"/>
</dbReference>
<name>W4V6Q7_9FIRM</name>
<dbReference type="AlphaFoldDB" id="W4V6Q7"/>
<reference evidence="1" key="1">
    <citation type="journal article" date="2014" name="Genome Announc.">
        <title>Draft Genome Sequence of Clostridium straminisolvens Strain JCM 21531T, Isolated from a Cellulose-Degrading Bacterial Community.</title>
        <authorList>
            <person name="Yuki M."/>
            <person name="Oshima K."/>
            <person name="Suda W."/>
            <person name="Sakamoto M."/>
            <person name="Kitamura K."/>
            <person name="Iida T."/>
            <person name="Hattori M."/>
            <person name="Ohkuma M."/>
        </authorList>
    </citation>
    <scope>NUCLEOTIDE SEQUENCE [LARGE SCALE GENOMIC DNA]</scope>
    <source>
        <strain evidence="1">JCM 21531</strain>
    </source>
</reference>
<dbReference type="InterPro" id="IPR019292">
    <property type="entry name" value="McrC"/>
</dbReference>
<accession>W4V6Q7</accession>
<evidence type="ECO:0000313" key="1">
    <source>
        <dbReference type="EMBL" id="GAE88493.1"/>
    </source>
</evidence>
<organism evidence="1 2">
    <name type="scientific">Acetivibrio straminisolvens JCM 21531</name>
    <dbReference type="NCBI Taxonomy" id="1294263"/>
    <lineage>
        <taxon>Bacteria</taxon>
        <taxon>Bacillati</taxon>
        <taxon>Bacillota</taxon>
        <taxon>Clostridia</taxon>
        <taxon>Eubacteriales</taxon>
        <taxon>Oscillospiraceae</taxon>
        <taxon>Acetivibrio</taxon>
    </lineage>
</organism>
<sequence>MMYIKAIINGKNTFLLIPDMSLARNNDVLMIFNAKYMEVFSEEGNISLSQDDVYKMLTYSIRFNFNQIKFVYP</sequence>
<evidence type="ECO:0000313" key="2">
    <source>
        <dbReference type="Proteomes" id="UP000019109"/>
    </source>
</evidence>
<gene>
    <name evidence="1" type="ORF">JCM21531_1937</name>
</gene>
<keyword evidence="2" id="KW-1185">Reference proteome</keyword>
<dbReference type="OrthoDB" id="9786961at2"/>
<protein>
    <submittedName>
        <fullName evidence="1">Uncharacterized protein</fullName>
    </submittedName>
</protein>
<proteinExistence type="predicted"/>
<dbReference type="Pfam" id="PF10117">
    <property type="entry name" value="McrBC"/>
    <property type="match status" value="1"/>
</dbReference>